<dbReference type="EMBL" id="JAVDTF010000001">
    <property type="protein sequence ID" value="MDR6782830.1"/>
    <property type="molecule type" value="Genomic_DNA"/>
</dbReference>
<organism evidence="1 2">
    <name type="scientific">Pedobacter africanus</name>
    <dbReference type="NCBI Taxonomy" id="151894"/>
    <lineage>
        <taxon>Bacteria</taxon>
        <taxon>Pseudomonadati</taxon>
        <taxon>Bacteroidota</taxon>
        <taxon>Sphingobacteriia</taxon>
        <taxon>Sphingobacteriales</taxon>
        <taxon>Sphingobacteriaceae</taxon>
        <taxon>Pedobacter</taxon>
    </lineage>
</organism>
<accession>A0ACC6KTZ4</accession>
<reference evidence="1" key="1">
    <citation type="submission" date="2023-07" db="EMBL/GenBank/DDBJ databases">
        <title>Sorghum-associated microbial communities from plants grown in Nebraska, USA.</title>
        <authorList>
            <person name="Schachtman D."/>
        </authorList>
    </citation>
    <scope>NUCLEOTIDE SEQUENCE</scope>
    <source>
        <strain evidence="1">2697</strain>
    </source>
</reference>
<evidence type="ECO:0000313" key="1">
    <source>
        <dbReference type="EMBL" id="MDR6782830.1"/>
    </source>
</evidence>
<comment type="caution">
    <text evidence="1">The sequence shown here is derived from an EMBL/GenBank/DDBJ whole genome shotgun (WGS) entry which is preliminary data.</text>
</comment>
<gene>
    <name evidence="1" type="ORF">J2X78_001382</name>
</gene>
<evidence type="ECO:0000313" key="2">
    <source>
        <dbReference type="Proteomes" id="UP001246858"/>
    </source>
</evidence>
<sequence>MRGHHQAHALLPTVLSYNKLDKMKCIKDVVQIYNQIQTPRAQMWLENSAKECYWQLL</sequence>
<proteinExistence type="predicted"/>
<dbReference type="Proteomes" id="UP001246858">
    <property type="component" value="Unassembled WGS sequence"/>
</dbReference>
<keyword evidence="2" id="KW-1185">Reference proteome</keyword>
<name>A0ACC6KTZ4_9SPHI</name>
<protein>
    <submittedName>
        <fullName evidence="1">Uncharacterized protein</fullName>
    </submittedName>
</protein>